<reference evidence="7 8" key="1">
    <citation type="submission" date="2024-01" db="EMBL/GenBank/DDBJ databases">
        <title>The genomes of 5 underutilized Papilionoideae crops provide insights into root nodulation and disease resistanc.</title>
        <authorList>
            <person name="Jiang F."/>
        </authorList>
    </citation>
    <scope>NUCLEOTIDE SEQUENCE [LARGE SCALE GENOMIC DNA]</scope>
    <source>
        <strain evidence="7">DUOXIRENSHENG_FW03</strain>
        <tissue evidence="7">Leaves</tissue>
    </source>
</reference>
<comment type="caution">
    <text evidence="7">The sequence shown here is derived from an EMBL/GenBank/DDBJ whole genome shotgun (WGS) entry which is preliminary data.</text>
</comment>
<sequence length="324" mass="36818">MNRHILHVPRSTMTTTTVSRHNIPKRLSLSLSTSPHRFLAASPPPHFRPGHHHHRLSNTMLHERASLSRTRFSSSTSSYPSPPPKSGFVAWYLRLLDAYPIATKSATSSLVFAAADFTSQIITLPSFPASYDLIRTFRMAIYGLLILGPLQHKWFNFLSNIIPKRDFLSTLKKILMGQVIFGPFINTIFFSYNGLFQGETGAEIIARLKRDLLPTLLGGAVFWPVCDFVTFRFVPVHLQPLLNSACAYVWTIYLTYMANQPRFSCSKSSSTDTKDIMFPIDDRKDTEFLTDDKARKEKEGKSTQANSTYLRLCYFHSIVCSQRP</sequence>
<keyword evidence="4 6" id="KW-1133">Transmembrane helix</keyword>
<protein>
    <recommendedName>
        <fullName evidence="9">PXMP2/4 family protein 4</fullName>
    </recommendedName>
</protein>
<evidence type="ECO:0000313" key="7">
    <source>
        <dbReference type="EMBL" id="KAK7380580.1"/>
    </source>
</evidence>
<comment type="subcellular location">
    <subcellularLocation>
        <location evidence="1">Membrane</location>
        <topology evidence="1">Multi-pass membrane protein</topology>
    </subcellularLocation>
</comment>
<comment type="similarity">
    <text evidence="2 6">Belongs to the peroxisomal membrane protein PXMP2/4 family.</text>
</comment>
<dbReference type="Pfam" id="PF04117">
    <property type="entry name" value="Mpv17_PMP22"/>
    <property type="match status" value="1"/>
</dbReference>
<gene>
    <name evidence="7" type="ORF">VNO78_33094</name>
</gene>
<keyword evidence="3 6" id="KW-0812">Transmembrane</keyword>
<name>A0AAN9NWB6_PSOTE</name>
<keyword evidence="8" id="KW-1185">Reference proteome</keyword>
<keyword evidence="5 6" id="KW-0472">Membrane</keyword>
<feature type="transmembrane region" description="Helical" evidence="6">
    <location>
        <begin position="212"/>
        <end position="234"/>
    </location>
</feature>
<dbReference type="GO" id="GO:0016020">
    <property type="term" value="C:membrane"/>
    <property type="evidence" value="ECO:0007669"/>
    <property type="project" value="UniProtKB-SubCell"/>
</dbReference>
<dbReference type="GO" id="GO:0005737">
    <property type="term" value="C:cytoplasm"/>
    <property type="evidence" value="ECO:0007669"/>
    <property type="project" value="TreeGrafter"/>
</dbReference>
<evidence type="ECO:0000256" key="1">
    <source>
        <dbReference type="ARBA" id="ARBA00004141"/>
    </source>
</evidence>
<feature type="transmembrane region" description="Helical" evidence="6">
    <location>
        <begin position="174"/>
        <end position="192"/>
    </location>
</feature>
<evidence type="ECO:0000256" key="3">
    <source>
        <dbReference type="ARBA" id="ARBA00022692"/>
    </source>
</evidence>
<dbReference type="InterPro" id="IPR007248">
    <property type="entry name" value="Mpv17_PMP22"/>
</dbReference>
<evidence type="ECO:0000256" key="6">
    <source>
        <dbReference type="RuleBase" id="RU363053"/>
    </source>
</evidence>
<evidence type="ECO:0000256" key="2">
    <source>
        <dbReference type="ARBA" id="ARBA00006824"/>
    </source>
</evidence>
<proteinExistence type="inferred from homology"/>
<organism evidence="7 8">
    <name type="scientific">Psophocarpus tetragonolobus</name>
    <name type="common">Winged bean</name>
    <name type="synonym">Dolichos tetragonolobus</name>
    <dbReference type="NCBI Taxonomy" id="3891"/>
    <lineage>
        <taxon>Eukaryota</taxon>
        <taxon>Viridiplantae</taxon>
        <taxon>Streptophyta</taxon>
        <taxon>Embryophyta</taxon>
        <taxon>Tracheophyta</taxon>
        <taxon>Spermatophyta</taxon>
        <taxon>Magnoliopsida</taxon>
        <taxon>eudicotyledons</taxon>
        <taxon>Gunneridae</taxon>
        <taxon>Pentapetalae</taxon>
        <taxon>rosids</taxon>
        <taxon>fabids</taxon>
        <taxon>Fabales</taxon>
        <taxon>Fabaceae</taxon>
        <taxon>Papilionoideae</taxon>
        <taxon>50 kb inversion clade</taxon>
        <taxon>NPAAA clade</taxon>
        <taxon>indigoferoid/millettioid clade</taxon>
        <taxon>Phaseoleae</taxon>
        <taxon>Psophocarpus</taxon>
    </lineage>
</organism>
<dbReference type="PANTHER" id="PTHR11266">
    <property type="entry name" value="PEROXISOMAL MEMBRANE PROTEIN 2, PXMP2 MPV17"/>
    <property type="match status" value="1"/>
</dbReference>
<evidence type="ECO:0008006" key="9">
    <source>
        <dbReference type="Google" id="ProtNLM"/>
    </source>
</evidence>
<accession>A0AAN9NWB6</accession>
<dbReference type="PANTHER" id="PTHR11266:SF88">
    <property type="entry name" value="PROTEIN SYM1-LIKE"/>
    <property type="match status" value="1"/>
</dbReference>
<dbReference type="AlphaFoldDB" id="A0AAN9NWB6"/>
<evidence type="ECO:0000256" key="4">
    <source>
        <dbReference type="ARBA" id="ARBA00022989"/>
    </source>
</evidence>
<evidence type="ECO:0000256" key="5">
    <source>
        <dbReference type="ARBA" id="ARBA00023136"/>
    </source>
</evidence>
<dbReference type="Proteomes" id="UP001386955">
    <property type="component" value="Unassembled WGS sequence"/>
</dbReference>
<evidence type="ECO:0000313" key="8">
    <source>
        <dbReference type="Proteomes" id="UP001386955"/>
    </source>
</evidence>
<dbReference type="EMBL" id="JAYMYS010000009">
    <property type="protein sequence ID" value="KAK7380580.1"/>
    <property type="molecule type" value="Genomic_DNA"/>
</dbReference>